<reference evidence="3" key="1">
    <citation type="journal article" date="2019" name="Int. J. Syst. Evol. Microbiol.">
        <title>The Global Catalogue of Microorganisms (GCM) 10K type strain sequencing project: providing services to taxonomists for standard genome sequencing and annotation.</title>
        <authorList>
            <consortium name="The Broad Institute Genomics Platform"/>
            <consortium name="The Broad Institute Genome Sequencing Center for Infectious Disease"/>
            <person name="Wu L."/>
            <person name="Ma J."/>
        </authorList>
    </citation>
    <scope>NUCLEOTIDE SEQUENCE [LARGE SCALE GENOMIC DNA]</scope>
    <source>
        <strain evidence="3">JCM 12165</strain>
    </source>
</reference>
<evidence type="ECO:0000313" key="2">
    <source>
        <dbReference type="EMBL" id="MFC4737988.1"/>
    </source>
</evidence>
<dbReference type="InterPro" id="IPR004843">
    <property type="entry name" value="Calcineurin-like_PHP"/>
</dbReference>
<sequence>MNRICGAAAAAAAGLMYMRWRAEATKAMEHSVSVPGAGRECRLLFISDLHSRKLQETDLQSFPEKVDAVIIGGDLAELGTPVSVIDHNLALLNRFGPLFAVRGNHDFRRLPLVESLYKKYKATLLINEWVQLDNGLILAGSDDELAGCPDHILSVPRESSGPFVWICHNPRTPETVHVNRRPDLILSGHTHGGQIRLGSFGLDEAGGIKERFNSTLLISNGYGTRKIPFRLGAAPHIHLLNMINHR</sequence>
<dbReference type="InterPro" id="IPR051158">
    <property type="entry name" value="Metallophosphoesterase_sf"/>
</dbReference>
<dbReference type="Pfam" id="PF00149">
    <property type="entry name" value="Metallophos"/>
    <property type="match status" value="1"/>
</dbReference>
<comment type="caution">
    <text evidence="2">The sequence shown here is derived from an EMBL/GenBank/DDBJ whole genome shotgun (WGS) entry which is preliminary data.</text>
</comment>
<dbReference type="Proteomes" id="UP001595896">
    <property type="component" value="Unassembled WGS sequence"/>
</dbReference>
<keyword evidence="3" id="KW-1185">Reference proteome</keyword>
<evidence type="ECO:0000313" key="3">
    <source>
        <dbReference type="Proteomes" id="UP001595896"/>
    </source>
</evidence>
<organism evidence="2 3">
    <name type="scientific">Bacillus daqingensis</name>
    <dbReference type="NCBI Taxonomy" id="872396"/>
    <lineage>
        <taxon>Bacteria</taxon>
        <taxon>Bacillati</taxon>
        <taxon>Bacillota</taxon>
        <taxon>Bacilli</taxon>
        <taxon>Bacillales</taxon>
        <taxon>Bacillaceae</taxon>
        <taxon>Bacillus</taxon>
    </lineage>
</organism>
<dbReference type="Gene3D" id="3.60.21.10">
    <property type="match status" value="1"/>
</dbReference>
<dbReference type="PANTHER" id="PTHR31302:SF32">
    <property type="entry name" value="PHOSPHOESTERASE"/>
    <property type="match status" value="1"/>
</dbReference>
<dbReference type="PANTHER" id="PTHR31302">
    <property type="entry name" value="TRANSMEMBRANE PROTEIN WITH METALLOPHOSPHOESTERASE DOMAIN-RELATED"/>
    <property type="match status" value="1"/>
</dbReference>
<proteinExistence type="predicted"/>
<feature type="domain" description="Calcineurin-like phosphoesterase" evidence="1">
    <location>
        <begin position="42"/>
        <end position="192"/>
    </location>
</feature>
<dbReference type="SUPFAM" id="SSF56300">
    <property type="entry name" value="Metallo-dependent phosphatases"/>
    <property type="match status" value="1"/>
</dbReference>
<dbReference type="EMBL" id="JBHSGK010000021">
    <property type="protein sequence ID" value="MFC4737988.1"/>
    <property type="molecule type" value="Genomic_DNA"/>
</dbReference>
<dbReference type="InterPro" id="IPR029052">
    <property type="entry name" value="Metallo-depent_PP-like"/>
</dbReference>
<accession>A0ABV9NXG3</accession>
<protein>
    <submittedName>
        <fullName evidence="2">Metallophosphoesterase</fullName>
    </submittedName>
</protein>
<gene>
    <name evidence="2" type="ORF">ACFO4L_15550</name>
</gene>
<evidence type="ECO:0000259" key="1">
    <source>
        <dbReference type="Pfam" id="PF00149"/>
    </source>
</evidence>
<dbReference type="RefSeq" id="WP_377910584.1">
    <property type="nucleotide sequence ID" value="NZ_JBHSGK010000021.1"/>
</dbReference>
<name>A0ABV9NXG3_9BACI</name>